<evidence type="ECO:0000259" key="11">
    <source>
        <dbReference type="PROSITE" id="PS50109"/>
    </source>
</evidence>
<dbReference type="Pfam" id="PF02518">
    <property type="entry name" value="HATPase_c"/>
    <property type="match status" value="1"/>
</dbReference>
<dbReference type="InterPro" id="IPR004358">
    <property type="entry name" value="Sig_transdc_His_kin-like_C"/>
</dbReference>
<dbReference type="NCBIfam" id="TIGR00229">
    <property type="entry name" value="sensory_box"/>
    <property type="match status" value="1"/>
</dbReference>
<dbReference type="FunFam" id="1.10.287.130:FF:000001">
    <property type="entry name" value="Two-component sensor histidine kinase"/>
    <property type="match status" value="1"/>
</dbReference>
<dbReference type="Pfam" id="PF00989">
    <property type="entry name" value="PAS"/>
    <property type="match status" value="1"/>
</dbReference>
<dbReference type="InterPro" id="IPR003661">
    <property type="entry name" value="HisK_dim/P_dom"/>
</dbReference>
<dbReference type="InterPro" id="IPR013767">
    <property type="entry name" value="PAS_fold"/>
</dbReference>
<feature type="compositionally biased region" description="Basic and acidic residues" evidence="10">
    <location>
        <begin position="559"/>
        <end position="573"/>
    </location>
</feature>
<keyword evidence="5" id="KW-0597">Phosphoprotein</keyword>
<dbReference type="SMART" id="SM00388">
    <property type="entry name" value="HisKA"/>
    <property type="match status" value="1"/>
</dbReference>
<comment type="caution">
    <text evidence="14">The sequence shown here is derived from an EMBL/GenBank/DDBJ whole genome shotgun (WGS) entry which is preliminary data.</text>
</comment>
<dbReference type="PANTHER" id="PTHR43711">
    <property type="entry name" value="TWO-COMPONENT HISTIDINE KINASE"/>
    <property type="match status" value="1"/>
</dbReference>
<evidence type="ECO:0000256" key="2">
    <source>
        <dbReference type="ARBA" id="ARBA00001968"/>
    </source>
</evidence>
<comment type="subcellular location">
    <subcellularLocation>
        <location evidence="3">Cell membrane</location>
    </subcellularLocation>
</comment>
<proteinExistence type="predicted"/>
<evidence type="ECO:0000256" key="8">
    <source>
        <dbReference type="ARBA" id="ARBA00023012"/>
    </source>
</evidence>
<accession>A0A841D7D7</accession>
<dbReference type="GO" id="GO:0005509">
    <property type="term" value="F:calcium ion binding"/>
    <property type="evidence" value="ECO:0007669"/>
    <property type="project" value="UniProtKB-ARBA"/>
</dbReference>
<keyword evidence="15" id="KW-1185">Reference proteome</keyword>
<evidence type="ECO:0000256" key="3">
    <source>
        <dbReference type="ARBA" id="ARBA00004236"/>
    </source>
</evidence>
<evidence type="ECO:0000256" key="7">
    <source>
        <dbReference type="ARBA" id="ARBA00022777"/>
    </source>
</evidence>
<dbReference type="GO" id="GO:0005886">
    <property type="term" value="C:plasma membrane"/>
    <property type="evidence" value="ECO:0007669"/>
    <property type="project" value="UniProtKB-SubCell"/>
</dbReference>
<evidence type="ECO:0000313" key="15">
    <source>
        <dbReference type="Proteomes" id="UP000562352"/>
    </source>
</evidence>
<dbReference type="SMART" id="SM00065">
    <property type="entry name" value="GAF"/>
    <property type="match status" value="1"/>
</dbReference>
<dbReference type="InterPro" id="IPR029016">
    <property type="entry name" value="GAF-like_dom_sf"/>
</dbReference>
<evidence type="ECO:0000256" key="1">
    <source>
        <dbReference type="ARBA" id="ARBA00000085"/>
    </source>
</evidence>
<evidence type="ECO:0000256" key="4">
    <source>
        <dbReference type="ARBA" id="ARBA00012438"/>
    </source>
</evidence>
<dbReference type="InterPro" id="IPR050736">
    <property type="entry name" value="Sensor_HK_Regulatory"/>
</dbReference>
<dbReference type="Pfam" id="PF00512">
    <property type="entry name" value="HisKA"/>
    <property type="match status" value="1"/>
</dbReference>
<evidence type="ECO:0000259" key="13">
    <source>
        <dbReference type="PROSITE" id="PS50113"/>
    </source>
</evidence>
<feature type="domain" description="PAC" evidence="13">
    <location>
        <begin position="259"/>
        <end position="310"/>
    </location>
</feature>
<dbReference type="SMART" id="SM00091">
    <property type="entry name" value="PAS"/>
    <property type="match status" value="1"/>
</dbReference>
<dbReference type="Gene3D" id="1.10.287.130">
    <property type="match status" value="1"/>
</dbReference>
<keyword evidence="9" id="KW-0472">Membrane</keyword>
<dbReference type="CDD" id="cd00130">
    <property type="entry name" value="PAS"/>
    <property type="match status" value="1"/>
</dbReference>
<dbReference type="Gene3D" id="3.30.450.20">
    <property type="entry name" value="PAS domain"/>
    <property type="match status" value="1"/>
</dbReference>
<evidence type="ECO:0000256" key="10">
    <source>
        <dbReference type="SAM" id="MobiDB-lite"/>
    </source>
</evidence>
<dbReference type="InterPro" id="IPR003594">
    <property type="entry name" value="HATPase_dom"/>
</dbReference>
<dbReference type="GO" id="GO:0000155">
    <property type="term" value="F:phosphorelay sensor kinase activity"/>
    <property type="evidence" value="ECO:0007669"/>
    <property type="project" value="InterPro"/>
</dbReference>
<evidence type="ECO:0000256" key="9">
    <source>
        <dbReference type="ARBA" id="ARBA00023136"/>
    </source>
</evidence>
<keyword evidence="7" id="KW-0418">Kinase</keyword>
<keyword evidence="6" id="KW-0808">Transferase</keyword>
<dbReference type="PROSITE" id="PS50112">
    <property type="entry name" value="PAS"/>
    <property type="match status" value="1"/>
</dbReference>
<gene>
    <name evidence="14" type="ORF">FHS22_002625</name>
</gene>
<dbReference type="Gene3D" id="3.30.565.10">
    <property type="entry name" value="Histidine kinase-like ATPase, C-terminal domain"/>
    <property type="match status" value="1"/>
</dbReference>
<dbReference type="PRINTS" id="PR00344">
    <property type="entry name" value="BCTRLSENSOR"/>
</dbReference>
<dbReference type="GO" id="GO:0006355">
    <property type="term" value="P:regulation of DNA-templated transcription"/>
    <property type="evidence" value="ECO:0007669"/>
    <property type="project" value="InterPro"/>
</dbReference>
<feature type="domain" description="PAS" evidence="12">
    <location>
        <begin position="181"/>
        <end position="235"/>
    </location>
</feature>
<dbReference type="PROSITE" id="PS50109">
    <property type="entry name" value="HIS_KIN"/>
    <property type="match status" value="1"/>
</dbReference>
<dbReference type="Pfam" id="PF13185">
    <property type="entry name" value="GAF_2"/>
    <property type="match status" value="1"/>
</dbReference>
<dbReference type="SUPFAM" id="SSF55781">
    <property type="entry name" value="GAF domain-like"/>
    <property type="match status" value="1"/>
</dbReference>
<dbReference type="SMART" id="SM00387">
    <property type="entry name" value="HATPase_c"/>
    <property type="match status" value="1"/>
</dbReference>
<dbReference type="PANTHER" id="PTHR43711:SF31">
    <property type="entry name" value="HISTIDINE KINASE"/>
    <property type="match status" value="1"/>
</dbReference>
<feature type="domain" description="Histidine kinase" evidence="11">
    <location>
        <begin position="335"/>
        <end position="554"/>
    </location>
</feature>
<dbReference type="RefSeq" id="WP_184941421.1">
    <property type="nucleotide sequence ID" value="NZ_BAAAWZ010000004.1"/>
</dbReference>
<dbReference type="Proteomes" id="UP000562352">
    <property type="component" value="Unassembled WGS sequence"/>
</dbReference>
<dbReference type="CDD" id="cd00082">
    <property type="entry name" value="HisKA"/>
    <property type="match status" value="1"/>
</dbReference>
<name>A0A841D7D7_PLAVE</name>
<dbReference type="CDD" id="cd00075">
    <property type="entry name" value="HATPase"/>
    <property type="match status" value="1"/>
</dbReference>
<comment type="catalytic activity">
    <reaction evidence="1">
        <text>ATP + protein L-histidine = ADP + protein N-phospho-L-histidine.</text>
        <dbReference type="EC" id="2.7.13.3"/>
    </reaction>
</comment>
<evidence type="ECO:0000259" key="12">
    <source>
        <dbReference type="PROSITE" id="PS50112"/>
    </source>
</evidence>
<dbReference type="InterPro" id="IPR000700">
    <property type="entry name" value="PAS-assoc_C"/>
</dbReference>
<dbReference type="SUPFAM" id="SSF47384">
    <property type="entry name" value="Homodimeric domain of signal transducing histidine kinase"/>
    <property type="match status" value="1"/>
</dbReference>
<dbReference type="PROSITE" id="PS50113">
    <property type="entry name" value="PAC"/>
    <property type="match status" value="1"/>
</dbReference>
<organism evidence="14 15">
    <name type="scientific">Planomonospora venezuelensis</name>
    <dbReference type="NCBI Taxonomy" id="1999"/>
    <lineage>
        <taxon>Bacteria</taxon>
        <taxon>Bacillati</taxon>
        <taxon>Actinomycetota</taxon>
        <taxon>Actinomycetes</taxon>
        <taxon>Streptosporangiales</taxon>
        <taxon>Streptosporangiaceae</taxon>
        <taxon>Planomonospora</taxon>
    </lineage>
</organism>
<reference evidence="14 15" key="1">
    <citation type="submission" date="2020-08" db="EMBL/GenBank/DDBJ databases">
        <title>Genomic Encyclopedia of Type Strains, Phase III (KMG-III): the genomes of soil and plant-associated and newly described type strains.</title>
        <authorList>
            <person name="Whitman W."/>
        </authorList>
    </citation>
    <scope>NUCLEOTIDE SEQUENCE [LARGE SCALE GENOMIC DNA]</scope>
    <source>
        <strain evidence="14 15">CECT 3303</strain>
    </source>
</reference>
<dbReference type="AlphaFoldDB" id="A0A841D7D7"/>
<dbReference type="InterPro" id="IPR003018">
    <property type="entry name" value="GAF"/>
</dbReference>
<protein>
    <recommendedName>
        <fullName evidence="4">histidine kinase</fullName>
        <ecNumber evidence="4">2.7.13.3</ecNumber>
    </recommendedName>
</protein>
<sequence>MTGTQREVALVALLDDVIAVAGATDDLQEAAHATLSAVCEVAGWSLGHLCVPADGEAFVSAGIWVGPIEDFPMLREIAETTRFPPGVGVVGQVAATGQPVWSCDLTADPLAVRVLRGRDPGVRAAFAFPVLAVDGVAAVLQFFSERVMARDEALLRVMATVGHQLGRVADRRTVHQAVRTSQSRLRQMIDASVEAFISMDAAGHITEWNAAATHMFGRSHEQVLGRLVHETIVPERYRAADQAGRARFLATGRSKVLGRRLELAGVRSDGSEFPIEIVVWTTRENGGEWAFHAFVHDITERRQAEQALRQAYEAEQATVARLRELDAAKDAFVATVSHELRTPLTTLAGYLELLGDSEVGPLNAQQQRMVEAGTRSASRLQNLVEDLLAVNTLTAGELVVDAAPVAVRQAVEEAVRTVGAQARSSGHTVEVRVDAGVQTVVADRELLVRAIGALLSNAVKYSPAGTSVTAHASSQGAQAVIAVADHGVGIDADELPRVFERFYRARYAHEHAIQGVGLGLWLTRTIAEAHGGTVTAASTPGEGSVFTLYLPTAGNGQDAGERRTSDGGGDHCRTVTVRLPTGQGGPADG</sequence>
<dbReference type="FunFam" id="3.30.565.10:FF:000006">
    <property type="entry name" value="Sensor histidine kinase WalK"/>
    <property type="match status" value="1"/>
</dbReference>
<comment type="cofactor">
    <cofactor evidence="2">
        <name>a divalent metal cation</name>
        <dbReference type="ChEBI" id="CHEBI:60240"/>
    </cofactor>
</comment>
<keyword evidence="8" id="KW-0902">Two-component regulatory system</keyword>
<evidence type="ECO:0000256" key="6">
    <source>
        <dbReference type="ARBA" id="ARBA00022679"/>
    </source>
</evidence>
<dbReference type="InterPro" id="IPR000014">
    <property type="entry name" value="PAS"/>
</dbReference>
<dbReference type="EC" id="2.7.13.3" evidence="4"/>
<feature type="region of interest" description="Disordered" evidence="10">
    <location>
        <begin position="554"/>
        <end position="589"/>
    </location>
</feature>
<dbReference type="EMBL" id="JACHJJ010000007">
    <property type="protein sequence ID" value="MBB5963346.1"/>
    <property type="molecule type" value="Genomic_DNA"/>
</dbReference>
<dbReference type="InterPro" id="IPR036890">
    <property type="entry name" value="HATPase_C_sf"/>
</dbReference>
<dbReference type="SUPFAM" id="SSF55785">
    <property type="entry name" value="PYP-like sensor domain (PAS domain)"/>
    <property type="match status" value="1"/>
</dbReference>
<dbReference type="InterPro" id="IPR005467">
    <property type="entry name" value="His_kinase_dom"/>
</dbReference>
<evidence type="ECO:0000256" key="5">
    <source>
        <dbReference type="ARBA" id="ARBA00022553"/>
    </source>
</evidence>
<evidence type="ECO:0000313" key="14">
    <source>
        <dbReference type="EMBL" id="MBB5963346.1"/>
    </source>
</evidence>
<dbReference type="InterPro" id="IPR035965">
    <property type="entry name" value="PAS-like_dom_sf"/>
</dbReference>
<dbReference type="SUPFAM" id="SSF55874">
    <property type="entry name" value="ATPase domain of HSP90 chaperone/DNA topoisomerase II/histidine kinase"/>
    <property type="match status" value="1"/>
</dbReference>
<dbReference type="InterPro" id="IPR036097">
    <property type="entry name" value="HisK_dim/P_sf"/>
</dbReference>
<dbReference type="Gene3D" id="3.30.450.40">
    <property type="match status" value="1"/>
</dbReference>